<dbReference type="InterPro" id="IPR049314">
    <property type="entry name" value="GH101_dom-5"/>
</dbReference>
<dbReference type="Pfam" id="PF17451">
    <property type="entry name" value="Glyco_hyd_101C"/>
    <property type="match status" value="1"/>
</dbReference>
<dbReference type="InterPro" id="IPR040633">
    <property type="entry name" value="Gal_mutarotas_3"/>
</dbReference>
<dbReference type="Gene3D" id="3.20.20.80">
    <property type="entry name" value="Glycosidases"/>
    <property type="match status" value="1"/>
</dbReference>
<dbReference type="InterPro" id="IPR040502">
    <property type="entry name" value="GH101_dom-6"/>
</dbReference>
<dbReference type="InterPro" id="IPR035364">
    <property type="entry name" value="Beta_sandwich_GH101"/>
</dbReference>
<dbReference type="Gene3D" id="2.70.98.10">
    <property type="match status" value="1"/>
</dbReference>
<dbReference type="Pfam" id="PF03217">
    <property type="entry name" value="SlpA"/>
    <property type="match status" value="2"/>
</dbReference>
<dbReference type="SUPFAM" id="SSF49785">
    <property type="entry name" value="Galactose-binding domain-like"/>
    <property type="match status" value="1"/>
</dbReference>
<dbReference type="GO" id="GO:0030246">
    <property type="term" value="F:carbohydrate binding"/>
    <property type="evidence" value="ECO:0007669"/>
    <property type="project" value="InterPro"/>
</dbReference>
<dbReference type="Pfam" id="PF18080">
    <property type="entry name" value="Gal_mutarotas_3"/>
    <property type="match status" value="1"/>
</dbReference>
<feature type="domain" description="F5/8 type C" evidence="1">
    <location>
        <begin position="76"/>
        <end position="221"/>
    </location>
</feature>
<dbReference type="STRING" id="1423727.FC34_GL001891"/>
<dbReference type="InterPro" id="IPR024968">
    <property type="entry name" value="SlpA_C_lactobacillus"/>
</dbReference>
<dbReference type="InterPro" id="IPR000421">
    <property type="entry name" value="FA58C"/>
</dbReference>
<comment type="caution">
    <text evidence="2">The sequence shown here is derived from an EMBL/GenBank/DDBJ whole genome shotgun (WGS) entry which is preliminary data.</text>
</comment>
<dbReference type="EMBL" id="AYZQ01000006">
    <property type="protein sequence ID" value="KRM71200.1"/>
    <property type="molecule type" value="Genomic_DNA"/>
</dbReference>
<dbReference type="Pfam" id="PF17974">
    <property type="entry name" value="GalBD_like"/>
    <property type="match status" value="1"/>
</dbReference>
<dbReference type="Gene3D" id="2.60.120.260">
    <property type="entry name" value="Galactose-binding domain-like"/>
    <property type="match status" value="3"/>
</dbReference>
<dbReference type="PATRIC" id="fig|1423727.3.peg.1916"/>
<sequence>MTKIGSQVKSVGKFVFLFSGSILSVTAIQQAQTTAHAAETAPATTATTAAPITQAPAQASPTSAPATAVPTAAPATAVPTAGVTNPYVASDQITWQAGSVQSGNEAANVSDKNPSTLWHSSWNGTDVDHNYIQADLKQATTLNGLTYMPRQSGTNGIATAYSIQVSDDGQTWRPIKTGQLAANAAIKVIDFDEPVTTMHVRFQITAAVNDNPSSKLLFGSAAEMFLNLQTSAQATYKPDFNQQQTGWQANPSLGKPTVTTANNTVTVTNNDSTNPNAVTYDTNAPSQTDGEFQVAFTTPKTNASQIGFLFRANGTKWSGVEYDTGNGWVLESSDHGFKTINGPALAPSQQYVLKVQYIGNWLNVFLNGQSFFTGTSANIGLDAGYFGIRSWRFVKDLTINSLQVGELGSIPDLPNPPVSTTPSDSYTRAGNQPILSPTVQVNYTYGPAQSAPVVWDTIDPSLWGTDKVGTTFEVNGTVTINGKTLTAKTTVHVLDPNVELEQGTDIVAGDMAARLDPNHLRIIGYTNQKIGKHMMASTTINDSVVINGKTYTPTISSKQDGQSKMVYTLTFANFPDLSFDIAFEVTADNQLQIKMQNVQDPKNQLNSISLPGLQLVSVNAMDKGAQFAGATIYLATNAYANKNGDTITDLTKDATLDANAKGYAYGFLSNADTSVAVYSTSADDLRSGGTKYDRLYKQTVTTDQGRVTVLTSGEFTYRPSAVSEFGGSFTAPDGHDALDPMPAITVKLTSDQNGDGVVDWQDGAIAYRSITPAPIGADQIKNLVVDRIPFNFASEATNPFTKTLDETKRIYNSTDGLGQDILLKGYANEGHDSGHPDYFSVGERIGGVDALKAMIAEAHKYGGKIGVHINATEAYPEAKSFSDGKDGSTPLVNTAKKGWAWLDQAYLIQEREDAISGDRLDRIAELKALVPELDFIYVDVWGQQGESGAENKRLAEEIQSNGWWVQSEFPQAMEGDSLMSHWAVDVNYGGDSTKGINSNIVRFMFNDQRDTWISKNNENPLLGGAQLQAYEGWAGASSYDQMITKTFSENLPTKFLQHFQIQNWQTTMDTAGKNNGTIKFTGNVVSTNDNATQTHQILQDGRVVLNGDSYLLPWWSADGKTADSKLYHFNAKGGATTWTLPDSWTNESKVVLYKLTDQGRVAVGTLDVTNHQVTIDADANQAYVVAKVGDTFAAATDFGSGTGIKDPGFNEKDTIAKNWKVDQGQPTIARNTNGDYELSTGTSALQMSQNVSLAAGQYSAMIQVSSQNRPGQLIIQQGGKTYVGTVVDSVAQNYIRGDAHHTVGNGATETSYMQILRVDFTVAGTGQTKLILAAADGSGELLWDNLRIVSRLTTPNKDEVATEIPGTDSHGRLIYSQDFEDTSATGLAPFVMGSADGVNDPRTHLSEKHAPYTDKEWKVGKESSDTFQLDDTIDGNWSLKSYEESDGLLLQTLPQTIGFQAGGKYQIVFSYEADTADAFTPFIAHGEFDANKTDKQFATLSKTNDKTGVFSGEFEVPADVNNAWFGLYKSAGDGSGTVVLDNFKVYRLTDAPTVQSEDIVVEQNAAKPDYLAALTALGTNGQETAKTGLTVDSSKVDLSTPGVYTVTYTGTVNGQPASGSFLVTVLAADNQTPSNPGTGTETPGTGEELTDAIATIVQHGTPVIVYDQVNGTATSKQLAEGTDWKAFRQVTDANGMVWYNLGGNQWIKGDGVILDAKPATYNHNRTVGVISETAGSVVYTAPGVSGKATNQTLKVGTAWQISATVTTKDGQTWYRVGTNQWIKADGVVFDHVQAFRGVGVINYAPGYGIAVWSDQNGTKFTGKRLETGSSWKLFAKATGKNGHTYYNLGGNQWIDGANLMLLPNSAAAKVTKNSAKLKVAAPVWTTSEQKQQVKRLAAGQQVTVIATQNTAKGVMLQIAANQWIQADLTNGIR</sequence>
<dbReference type="InterPro" id="IPR025706">
    <property type="entry name" value="Endoa_GalNAc"/>
</dbReference>
<reference evidence="2 3" key="1">
    <citation type="journal article" date="2015" name="Genome Announc.">
        <title>Expanding the biotechnology potential of lactobacilli through comparative genomics of 213 strains and associated genera.</title>
        <authorList>
            <person name="Sun Z."/>
            <person name="Harris H.M."/>
            <person name="McCann A."/>
            <person name="Guo C."/>
            <person name="Argimon S."/>
            <person name="Zhang W."/>
            <person name="Yang X."/>
            <person name="Jeffery I.B."/>
            <person name="Cooney J.C."/>
            <person name="Kagawa T.F."/>
            <person name="Liu W."/>
            <person name="Song Y."/>
            <person name="Salvetti E."/>
            <person name="Wrobel A."/>
            <person name="Rasinkangas P."/>
            <person name="Parkhill J."/>
            <person name="Rea M.C."/>
            <person name="O'Sullivan O."/>
            <person name="Ritari J."/>
            <person name="Douillard F.P."/>
            <person name="Paul Ross R."/>
            <person name="Yang R."/>
            <person name="Briner A.E."/>
            <person name="Felis G.E."/>
            <person name="de Vos W.M."/>
            <person name="Barrangou R."/>
            <person name="Klaenhammer T.R."/>
            <person name="Caufield P.W."/>
            <person name="Cui Y."/>
            <person name="Zhang H."/>
            <person name="O'Toole P.W."/>
        </authorList>
    </citation>
    <scope>NUCLEOTIDE SEQUENCE [LARGE SCALE GENOMIC DNA]</scope>
    <source>
        <strain evidence="2 3">DSM 23927</strain>
    </source>
</reference>
<evidence type="ECO:0000313" key="3">
    <source>
        <dbReference type="Proteomes" id="UP000051672"/>
    </source>
</evidence>
<dbReference type="Pfam" id="PF12905">
    <property type="entry name" value="Glyco_hydro_101"/>
    <property type="match status" value="1"/>
</dbReference>
<dbReference type="Proteomes" id="UP000051672">
    <property type="component" value="Unassembled WGS sequence"/>
</dbReference>
<evidence type="ECO:0000313" key="2">
    <source>
        <dbReference type="EMBL" id="KRM71200.1"/>
    </source>
</evidence>
<dbReference type="PROSITE" id="PS50022">
    <property type="entry name" value="FA58C_3"/>
    <property type="match status" value="1"/>
</dbReference>
<evidence type="ECO:0000259" key="1">
    <source>
        <dbReference type="PROSITE" id="PS50022"/>
    </source>
</evidence>
<accession>A0A0R2AW35</accession>
<dbReference type="Pfam" id="PF00754">
    <property type="entry name" value="F5_F8_type_C"/>
    <property type="match status" value="1"/>
</dbReference>
<gene>
    <name evidence="2" type="ORF">FC34_GL001891</name>
</gene>
<dbReference type="Pfam" id="PF21466">
    <property type="entry name" value="GH101_dom-5"/>
    <property type="match status" value="1"/>
</dbReference>
<dbReference type="CDD" id="cd14244">
    <property type="entry name" value="GH_101_like"/>
    <property type="match status" value="1"/>
</dbReference>
<dbReference type="InterPro" id="IPR014718">
    <property type="entry name" value="GH-type_carb-bd"/>
</dbReference>
<dbReference type="GO" id="GO:0033926">
    <property type="term" value="F:endo-alpha-N-acetylgalactosaminidase activity"/>
    <property type="evidence" value="ECO:0007669"/>
    <property type="project" value="InterPro"/>
</dbReference>
<protein>
    <recommendedName>
        <fullName evidence="1">F5/8 type C domain-containing protein</fullName>
    </recommendedName>
</protein>
<name>A0A0R2AW35_9LACO</name>
<dbReference type="InterPro" id="IPR008979">
    <property type="entry name" value="Galactose-bd-like_sf"/>
</dbReference>
<keyword evidence="3" id="KW-1185">Reference proteome</keyword>
<proteinExistence type="predicted"/>
<dbReference type="RefSeq" id="WP_057895170.1">
    <property type="nucleotide sequence ID" value="NZ_AYZQ01000006.1"/>
</dbReference>
<organism evidence="2 3">
    <name type="scientific">Lacticaseibacillus brantae DSM 23927</name>
    <dbReference type="NCBI Taxonomy" id="1423727"/>
    <lineage>
        <taxon>Bacteria</taxon>
        <taxon>Bacillati</taxon>
        <taxon>Bacillota</taxon>
        <taxon>Bacilli</taxon>
        <taxon>Lactobacillales</taxon>
        <taxon>Lactobacillaceae</taxon>
        <taxon>Lacticaseibacillus</taxon>
    </lineage>
</organism>